<reference evidence="1 2" key="1">
    <citation type="submission" date="2020-07" db="EMBL/GenBank/DDBJ databases">
        <title>Draft genome and description of Microvirga mediterraneensis Marseille-Q2068 sp. nov.</title>
        <authorList>
            <person name="Boxberger M."/>
        </authorList>
    </citation>
    <scope>NUCLEOTIDE SEQUENCE [LARGE SCALE GENOMIC DNA]</scope>
    <source>
        <strain evidence="1 2">Marseille-Q2068</strain>
    </source>
</reference>
<accession>A0A838BR58</accession>
<gene>
    <name evidence="1" type="ORF">H0S73_17305</name>
</gene>
<name>A0A838BR58_9HYPH</name>
<keyword evidence="2" id="KW-1185">Reference proteome</keyword>
<comment type="caution">
    <text evidence="1">The sequence shown here is derived from an EMBL/GenBank/DDBJ whole genome shotgun (WGS) entry which is preliminary data.</text>
</comment>
<dbReference type="Proteomes" id="UP000572984">
    <property type="component" value="Unassembled WGS sequence"/>
</dbReference>
<evidence type="ECO:0000313" key="2">
    <source>
        <dbReference type="Proteomes" id="UP000572984"/>
    </source>
</evidence>
<dbReference type="AlphaFoldDB" id="A0A838BR58"/>
<protein>
    <recommendedName>
        <fullName evidence="3">DUF3630 family protein</fullName>
    </recommendedName>
</protein>
<sequence length="82" mass="9684">MTLSGIKDLIPFLNYLDREKIYYRLDHVRDDTIMVSFTLVGARIELDFFDDHIEFSIFKGTEAVEDNVELLFQQIQAHWGDD</sequence>
<evidence type="ECO:0000313" key="1">
    <source>
        <dbReference type="EMBL" id="MBA1157871.1"/>
    </source>
</evidence>
<organism evidence="1 2">
    <name type="scientific">Microvirga mediterraneensis</name>
    <dbReference type="NCBI Taxonomy" id="2754695"/>
    <lineage>
        <taxon>Bacteria</taxon>
        <taxon>Pseudomonadati</taxon>
        <taxon>Pseudomonadota</taxon>
        <taxon>Alphaproteobacteria</taxon>
        <taxon>Hyphomicrobiales</taxon>
        <taxon>Methylobacteriaceae</taxon>
        <taxon>Microvirga</taxon>
    </lineage>
</organism>
<dbReference type="EMBL" id="JACDXJ010000001">
    <property type="protein sequence ID" value="MBA1157871.1"/>
    <property type="molecule type" value="Genomic_DNA"/>
</dbReference>
<proteinExistence type="predicted"/>
<evidence type="ECO:0008006" key="3">
    <source>
        <dbReference type="Google" id="ProtNLM"/>
    </source>
</evidence>